<dbReference type="eggNOG" id="COG3903">
    <property type="taxonomic scope" value="Bacteria"/>
</dbReference>
<dbReference type="STRING" id="118168.MC7420_6607"/>
<dbReference type="AlphaFoldDB" id="B4W479"/>
<accession>B4W479</accession>
<name>B4W479_9CYAN</name>
<dbReference type="PANTHER" id="PTHR47691">
    <property type="entry name" value="REGULATOR-RELATED"/>
    <property type="match status" value="1"/>
</dbReference>
<dbReference type="SUPFAM" id="SSF52540">
    <property type="entry name" value="P-loop containing nucleoside triphosphate hydrolases"/>
    <property type="match status" value="1"/>
</dbReference>
<dbReference type="HOGENOM" id="CLU_015797_0_0_3"/>
<dbReference type="EMBL" id="DS989877">
    <property type="protein sequence ID" value="EDX71007.1"/>
    <property type="molecule type" value="Genomic_DNA"/>
</dbReference>
<dbReference type="PANTHER" id="PTHR47691:SF3">
    <property type="entry name" value="HTH-TYPE TRANSCRIPTIONAL REGULATOR RV0890C-RELATED"/>
    <property type="match status" value="1"/>
</dbReference>
<dbReference type="Proteomes" id="UP000003835">
    <property type="component" value="Unassembled WGS sequence"/>
</dbReference>
<evidence type="ECO:0000313" key="2">
    <source>
        <dbReference type="Proteomes" id="UP000003835"/>
    </source>
</evidence>
<dbReference type="InterPro" id="IPR011990">
    <property type="entry name" value="TPR-like_helical_dom_sf"/>
</dbReference>
<dbReference type="GO" id="GO:0043531">
    <property type="term" value="F:ADP binding"/>
    <property type="evidence" value="ECO:0007669"/>
    <property type="project" value="InterPro"/>
</dbReference>
<gene>
    <name evidence="1" type="ORF">MC7420_6607</name>
</gene>
<protein>
    <submittedName>
        <fullName evidence="1">Archaeal ATPase family</fullName>
    </submittedName>
</protein>
<dbReference type="Gene3D" id="3.40.50.300">
    <property type="entry name" value="P-loop containing nucleotide triphosphate hydrolases"/>
    <property type="match status" value="1"/>
</dbReference>
<sequence length="754" mass="87826">MREMSYTQERLATEADVSEQQVKNLLHPHWGRRTQKDAIQKIAKVLQLEPTDIVDPNDWYPPVQTRESTDSLVVKPSREHLSTLPNQNLPPQDYKFIGREKELCDLMRYLSEDHAAPIITVDGIGGVGKTALVVEAAYRCLEYREYGNARSDSSTLSKITCEIPLFDAIIFTSAKENQLLPDRILDKLNPQRTLQEIRRTISITLDDPSIMHENEVERIRKRLRQQKVLLIIDNLETIENKNRVLSFLYELPKTVKSVITTREQIGVCFVPIRLDSLSKRESKQLIQQQADDKGISLTNEDKNNLIKASGGIPIVIIYTMGRLAMSNSITTVLADLKSNHNDVAHFCFKQSVDDLKRQHEHAYRLLMSIAIFHKSPDRDAVVEVAGLSTEPMISINKGLEKMQQISLIRLYKGRYIMLPLTREYALAELRKNQEFKKEALNRWLEWYKKFAKKHHEPEKKPERFVAGYNRLHEEWENILAVLRWCKDEERYEDVKELWSYLNNYANLRGHWQDRRFWLGWIIKASTLRGEHKTTLGAKSRKGRTLLLMGKPNDLENAEKLLLEAWELRQYGDFDDLDYLTNHLAGLYLRLEKPEEAHKWLNREQKILNDTNLTNEKRIAHQIYIDRERSEVLFEQGRYSQAQALCNQVIQESEKIQNQRQKNYSQKILADIAIAEGEFNKAENLLVIGFDEVKAAKDKRRTAYYLASFANLEKAKCNFDKAREYANKAHNYFIELGMIRDAKKVKSLLNSISCK</sequence>
<proteinExistence type="predicted"/>
<keyword evidence="2" id="KW-1185">Reference proteome</keyword>
<organism evidence="1 2">
    <name type="scientific">Coleofasciculus chthonoplastes PCC 7420</name>
    <dbReference type="NCBI Taxonomy" id="118168"/>
    <lineage>
        <taxon>Bacteria</taxon>
        <taxon>Bacillati</taxon>
        <taxon>Cyanobacteriota</taxon>
        <taxon>Cyanophyceae</taxon>
        <taxon>Coleofasciculales</taxon>
        <taxon>Coleofasciculaceae</taxon>
        <taxon>Coleofasciculus</taxon>
    </lineage>
</organism>
<dbReference type="InterPro" id="IPR027417">
    <property type="entry name" value="P-loop_NTPase"/>
</dbReference>
<dbReference type="Gene3D" id="1.25.40.10">
    <property type="entry name" value="Tetratricopeptide repeat domain"/>
    <property type="match status" value="1"/>
</dbReference>
<reference evidence="1 2" key="1">
    <citation type="submission" date="2008-07" db="EMBL/GenBank/DDBJ databases">
        <authorList>
            <person name="Tandeau de Marsac N."/>
            <person name="Ferriera S."/>
            <person name="Johnson J."/>
            <person name="Kravitz S."/>
            <person name="Beeson K."/>
            <person name="Sutton G."/>
            <person name="Rogers Y.-H."/>
            <person name="Friedman R."/>
            <person name="Frazier M."/>
            <person name="Venter J.C."/>
        </authorList>
    </citation>
    <scope>NUCLEOTIDE SEQUENCE [LARGE SCALE GENOMIC DNA]</scope>
    <source>
        <strain evidence="1 2">PCC 7420</strain>
    </source>
</reference>
<dbReference type="SUPFAM" id="SSF48452">
    <property type="entry name" value="TPR-like"/>
    <property type="match status" value="1"/>
</dbReference>
<evidence type="ECO:0000313" key="1">
    <source>
        <dbReference type="EMBL" id="EDX71007.1"/>
    </source>
</evidence>